<dbReference type="SUPFAM" id="SSF56349">
    <property type="entry name" value="DNA breaking-rejoining enzymes"/>
    <property type="match status" value="1"/>
</dbReference>
<dbReference type="PANTHER" id="PTHR30349:SF82">
    <property type="entry name" value="INTEGRASE_RECOMBINASE YOEC-RELATED"/>
    <property type="match status" value="1"/>
</dbReference>
<evidence type="ECO:0000313" key="4">
    <source>
        <dbReference type="Proteomes" id="UP000182152"/>
    </source>
</evidence>
<dbReference type="EMBL" id="JXLB01000002">
    <property type="protein sequence ID" value="OJG83667.1"/>
    <property type="molecule type" value="Genomic_DNA"/>
</dbReference>
<keyword evidence="4" id="KW-1185">Reference proteome</keyword>
<evidence type="ECO:0000259" key="2">
    <source>
        <dbReference type="PROSITE" id="PS51898"/>
    </source>
</evidence>
<dbReference type="PROSITE" id="PS51898">
    <property type="entry name" value="TYR_RECOMBINASE"/>
    <property type="match status" value="1"/>
</dbReference>
<dbReference type="GO" id="GO:0003677">
    <property type="term" value="F:DNA binding"/>
    <property type="evidence" value="ECO:0007669"/>
    <property type="project" value="InterPro"/>
</dbReference>
<dbReference type="OrthoDB" id="9788852at2"/>
<name>A0A1L8WRL2_9ENTE</name>
<evidence type="ECO:0000313" key="3">
    <source>
        <dbReference type="EMBL" id="OJG83667.1"/>
    </source>
</evidence>
<dbReference type="Pfam" id="PF00589">
    <property type="entry name" value="Phage_integrase"/>
    <property type="match status" value="1"/>
</dbReference>
<dbReference type="AlphaFoldDB" id="A0A1L8WRL2"/>
<gene>
    <name evidence="3" type="ORF">RV14_GL000901</name>
</gene>
<evidence type="ECO:0000256" key="1">
    <source>
        <dbReference type="ARBA" id="ARBA00023172"/>
    </source>
</evidence>
<dbReference type="STRING" id="150033.RV14_GL000901"/>
<dbReference type="GO" id="GO:0006310">
    <property type="term" value="P:DNA recombination"/>
    <property type="evidence" value="ECO:0007669"/>
    <property type="project" value="UniProtKB-KW"/>
</dbReference>
<keyword evidence="1" id="KW-0233">DNA recombination</keyword>
<dbReference type="Gene3D" id="1.10.443.10">
    <property type="entry name" value="Intergrase catalytic core"/>
    <property type="match status" value="1"/>
</dbReference>
<dbReference type="InterPro" id="IPR013762">
    <property type="entry name" value="Integrase-like_cat_sf"/>
</dbReference>
<protein>
    <recommendedName>
        <fullName evidence="2">Tyr recombinase domain-containing protein</fullName>
    </recommendedName>
</protein>
<accession>A0A1L8WRL2</accession>
<feature type="domain" description="Tyr recombinase" evidence="2">
    <location>
        <begin position="3"/>
        <end position="184"/>
    </location>
</feature>
<organism evidence="3 4">
    <name type="scientific">Enterococcus ratti</name>
    <dbReference type="NCBI Taxonomy" id="150033"/>
    <lineage>
        <taxon>Bacteria</taxon>
        <taxon>Bacillati</taxon>
        <taxon>Bacillota</taxon>
        <taxon>Bacilli</taxon>
        <taxon>Lactobacillales</taxon>
        <taxon>Enterococcaceae</taxon>
        <taxon>Enterococcus</taxon>
    </lineage>
</organism>
<dbReference type="InterPro" id="IPR050090">
    <property type="entry name" value="Tyrosine_recombinase_XerCD"/>
</dbReference>
<dbReference type="Proteomes" id="UP000182152">
    <property type="component" value="Unassembled WGS sequence"/>
</dbReference>
<dbReference type="PANTHER" id="PTHR30349">
    <property type="entry name" value="PHAGE INTEGRASE-RELATED"/>
    <property type="match status" value="1"/>
</dbReference>
<comment type="caution">
    <text evidence="3">The sequence shown here is derived from an EMBL/GenBank/DDBJ whole genome shotgun (WGS) entry which is preliminary data.</text>
</comment>
<dbReference type="GO" id="GO:0015074">
    <property type="term" value="P:DNA integration"/>
    <property type="evidence" value="ECO:0007669"/>
    <property type="project" value="InterPro"/>
</dbReference>
<dbReference type="InterPro" id="IPR002104">
    <property type="entry name" value="Integrase_catalytic"/>
</dbReference>
<dbReference type="RefSeq" id="WP_071854501.1">
    <property type="nucleotide sequence ID" value="NZ_JXLB01000002.1"/>
</dbReference>
<proteinExistence type="predicted"/>
<dbReference type="InterPro" id="IPR011010">
    <property type="entry name" value="DNA_brk_join_enz"/>
</dbReference>
<reference evidence="3 4" key="1">
    <citation type="submission" date="2014-12" db="EMBL/GenBank/DDBJ databases">
        <title>Draft genome sequences of 29 type strains of Enterococci.</title>
        <authorList>
            <person name="Zhong Z."/>
            <person name="Sun Z."/>
            <person name="Liu W."/>
            <person name="Zhang W."/>
            <person name="Zhang H."/>
        </authorList>
    </citation>
    <scope>NUCLEOTIDE SEQUENCE [LARGE SCALE GENOMIC DNA]</scope>
    <source>
        <strain evidence="3 4">DSM 15687</strain>
    </source>
</reference>
<sequence>MTRNIINVKPIKDKQVMVDFLTELKKGKHGKRDHLIFTIGIFTGLRISDILNLKVSDVQNKTTTVIVEKKTNKQRELNLSNLTSLIIDYLNSYHDGQSNWLFYRPSDHSKPLGTHQYYKVLQRVADTLELDYIGTHTMRKTFGYKYYRQFKDIPTLMKILNHSSQAITIRYIGLEEEEIRASLDKFNPLG</sequence>